<keyword evidence="2" id="KW-0812">Transmembrane</keyword>
<feature type="region of interest" description="Disordered" evidence="1">
    <location>
        <begin position="557"/>
        <end position="588"/>
    </location>
</feature>
<accession>A0ABN9Y1L9</accession>
<feature type="region of interest" description="Disordered" evidence="1">
    <location>
        <begin position="496"/>
        <end position="519"/>
    </location>
</feature>
<feature type="non-terminal residue" evidence="3">
    <location>
        <position position="1"/>
    </location>
</feature>
<dbReference type="Gene3D" id="3.90.228.10">
    <property type="match status" value="1"/>
</dbReference>
<evidence type="ECO:0000256" key="1">
    <source>
        <dbReference type="SAM" id="MobiDB-lite"/>
    </source>
</evidence>
<name>A0ABN9Y1L9_9DINO</name>
<organism evidence="3 4">
    <name type="scientific">Prorocentrum cordatum</name>
    <dbReference type="NCBI Taxonomy" id="2364126"/>
    <lineage>
        <taxon>Eukaryota</taxon>
        <taxon>Sar</taxon>
        <taxon>Alveolata</taxon>
        <taxon>Dinophyceae</taxon>
        <taxon>Prorocentrales</taxon>
        <taxon>Prorocentraceae</taxon>
        <taxon>Prorocentrum</taxon>
    </lineage>
</organism>
<keyword evidence="2" id="KW-1133">Transmembrane helix</keyword>
<proteinExistence type="predicted"/>
<sequence>DAPTGSARGDWATYADSPPRLFQSALGVRESARASVAQPLAANGTSCDLKVDVGQSCKAFASLRSNGDRRFTWWTSWVRYFLICTGQQACVRRMQDSGHTPAKLSTDSCCEVVTELVDARWMIYGVLVLFLLVSLSVVLCSYRAGMRRKPTPPKYWNLHPLSSQLAPCGTLTHWWRRWRYRFRDKYHWKVDVTDECGAHVQALFDCRSDADRMGKGNDGKWVKHNKFVVEKVWRIENGKLSAAYARARASIHSVERQPPAVTDAGVGRKRPRPLRVLLGLEAFSEGLRLAAQFERSLDLQTFKNEVLLFHGCPGKGARDPIGRRGTRLWLAPEEPSPVDAVCKQGFDDRLGKLEGMLGSGTYFADMVSKADCYSGKYNPLDVDETDYTHPDYSHATMFLARVTLGTPYVAEQPLEGLRRPPCYEGHFDTNVMSIEVKHAGSKPWTEKGLQIKLCDHGRFDSVITDRRLGSGRLWNEYVIYGKQAYPEFQVQYRRAKASSSPGRRRHGNRRSAFALSSSSTTSWRTPRKWRLWRPRASPRRTCAGTCRAAALAAAARGGPAELRAPSRHRPGGIRQRAPPSPGRGQGPDCLDFDDWVKQLLAARSWWEAGEEYTITG</sequence>
<dbReference type="PANTHER" id="PTHR45740:SF2">
    <property type="entry name" value="POLY [ADP-RIBOSE] POLYMERASE"/>
    <property type="match status" value="1"/>
</dbReference>
<protein>
    <recommendedName>
        <fullName evidence="5">Poly [ADP-ribose] polymerase</fullName>
    </recommendedName>
</protein>
<comment type="caution">
    <text evidence="3">The sequence shown here is derived from an EMBL/GenBank/DDBJ whole genome shotgun (WGS) entry which is preliminary data.</text>
</comment>
<dbReference type="Proteomes" id="UP001189429">
    <property type="component" value="Unassembled WGS sequence"/>
</dbReference>
<evidence type="ECO:0008006" key="5">
    <source>
        <dbReference type="Google" id="ProtNLM"/>
    </source>
</evidence>
<evidence type="ECO:0000313" key="4">
    <source>
        <dbReference type="Proteomes" id="UP001189429"/>
    </source>
</evidence>
<evidence type="ECO:0000313" key="3">
    <source>
        <dbReference type="EMBL" id="CAK0906338.1"/>
    </source>
</evidence>
<evidence type="ECO:0000256" key="2">
    <source>
        <dbReference type="SAM" id="Phobius"/>
    </source>
</evidence>
<gene>
    <name evidence="3" type="ORF">PCOR1329_LOCUS81705</name>
</gene>
<dbReference type="SUPFAM" id="SSF56399">
    <property type="entry name" value="ADP-ribosylation"/>
    <property type="match status" value="1"/>
</dbReference>
<dbReference type="EMBL" id="CAUYUJ010021678">
    <property type="protein sequence ID" value="CAK0906338.1"/>
    <property type="molecule type" value="Genomic_DNA"/>
</dbReference>
<reference evidence="3" key="1">
    <citation type="submission" date="2023-10" db="EMBL/GenBank/DDBJ databases">
        <authorList>
            <person name="Chen Y."/>
            <person name="Shah S."/>
            <person name="Dougan E. K."/>
            <person name="Thang M."/>
            <person name="Chan C."/>
        </authorList>
    </citation>
    <scope>NUCLEOTIDE SEQUENCE [LARGE SCALE GENOMIC DNA]</scope>
</reference>
<keyword evidence="4" id="KW-1185">Reference proteome</keyword>
<dbReference type="InterPro" id="IPR051712">
    <property type="entry name" value="ARTD-AVP"/>
</dbReference>
<keyword evidence="2" id="KW-0472">Membrane</keyword>
<dbReference type="PANTHER" id="PTHR45740">
    <property type="entry name" value="POLY [ADP-RIBOSE] POLYMERASE"/>
    <property type="match status" value="1"/>
</dbReference>
<feature type="transmembrane region" description="Helical" evidence="2">
    <location>
        <begin position="121"/>
        <end position="142"/>
    </location>
</feature>